<accession>A0ABP5P3P6</accession>
<protein>
    <submittedName>
        <fullName evidence="2">Uncharacterized protein</fullName>
    </submittedName>
</protein>
<feature type="region of interest" description="Disordered" evidence="1">
    <location>
        <begin position="1"/>
        <end position="47"/>
    </location>
</feature>
<keyword evidence="3" id="KW-1185">Reference proteome</keyword>
<comment type="caution">
    <text evidence="2">The sequence shown here is derived from an EMBL/GenBank/DDBJ whole genome shotgun (WGS) entry which is preliminary data.</text>
</comment>
<proteinExistence type="predicted"/>
<name>A0ABP5P3P6_9ACTN</name>
<feature type="compositionally biased region" description="Basic and acidic residues" evidence="1">
    <location>
        <begin position="21"/>
        <end position="36"/>
    </location>
</feature>
<dbReference type="EMBL" id="BAAAQX010000001">
    <property type="protein sequence ID" value="GAA2204993.1"/>
    <property type="molecule type" value="Genomic_DNA"/>
</dbReference>
<gene>
    <name evidence="2" type="ORF">GCM10009850_006480</name>
</gene>
<evidence type="ECO:0000256" key="1">
    <source>
        <dbReference type="SAM" id="MobiDB-lite"/>
    </source>
</evidence>
<reference evidence="3" key="1">
    <citation type="journal article" date="2019" name="Int. J. Syst. Evol. Microbiol.">
        <title>The Global Catalogue of Microorganisms (GCM) 10K type strain sequencing project: providing services to taxonomists for standard genome sequencing and annotation.</title>
        <authorList>
            <consortium name="The Broad Institute Genomics Platform"/>
            <consortium name="The Broad Institute Genome Sequencing Center for Infectious Disease"/>
            <person name="Wu L."/>
            <person name="Ma J."/>
        </authorList>
    </citation>
    <scope>NUCLEOTIDE SEQUENCE [LARGE SCALE GENOMIC DNA]</scope>
    <source>
        <strain evidence="3">JCM 16114</strain>
    </source>
</reference>
<sequence length="121" mass="13116">MTTPGPRTDTRVSPPVPTDRGGSDEDRVRRTTDRRNGPAPSARLLRTARWDANGASPNTADIFGPGDRTLLAIRGSYHVIQACDEVGSVLAAVIVAEIGDIHRSKGPGQLSRKPLSWWFRS</sequence>
<dbReference type="Proteomes" id="UP001499843">
    <property type="component" value="Unassembled WGS sequence"/>
</dbReference>
<evidence type="ECO:0000313" key="3">
    <source>
        <dbReference type="Proteomes" id="UP001499843"/>
    </source>
</evidence>
<organism evidence="2 3">
    <name type="scientific">Nonomuraea monospora</name>
    <dbReference type="NCBI Taxonomy" id="568818"/>
    <lineage>
        <taxon>Bacteria</taxon>
        <taxon>Bacillati</taxon>
        <taxon>Actinomycetota</taxon>
        <taxon>Actinomycetes</taxon>
        <taxon>Streptosporangiales</taxon>
        <taxon>Streptosporangiaceae</taxon>
        <taxon>Nonomuraea</taxon>
    </lineage>
</organism>
<evidence type="ECO:0000313" key="2">
    <source>
        <dbReference type="EMBL" id="GAA2204993.1"/>
    </source>
</evidence>